<evidence type="ECO:0000313" key="2">
    <source>
        <dbReference type="EMBL" id="MBO2011716.1"/>
    </source>
</evidence>
<accession>A0ABS3QKD9</accession>
<dbReference type="Proteomes" id="UP000664369">
    <property type="component" value="Unassembled WGS sequence"/>
</dbReference>
<dbReference type="RefSeq" id="WP_208177407.1">
    <property type="nucleotide sequence ID" value="NZ_JAGETZ010000012.1"/>
</dbReference>
<evidence type="ECO:0000313" key="3">
    <source>
        <dbReference type="Proteomes" id="UP000664369"/>
    </source>
</evidence>
<feature type="chain" id="PRO_5046777982" evidence="1">
    <location>
        <begin position="21"/>
        <end position="169"/>
    </location>
</feature>
<organism evidence="2 3">
    <name type="scientific">Hymenobacter negativus</name>
    <dbReference type="NCBI Taxonomy" id="2795026"/>
    <lineage>
        <taxon>Bacteria</taxon>
        <taxon>Pseudomonadati</taxon>
        <taxon>Bacteroidota</taxon>
        <taxon>Cytophagia</taxon>
        <taxon>Cytophagales</taxon>
        <taxon>Hymenobacteraceae</taxon>
        <taxon>Hymenobacter</taxon>
    </lineage>
</organism>
<feature type="signal peptide" evidence="1">
    <location>
        <begin position="1"/>
        <end position="20"/>
    </location>
</feature>
<keyword evidence="3" id="KW-1185">Reference proteome</keyword>
<proteinExistence type="predicted"/>
<comment type="caution">
    <text evidence="2">The sequence shown here is derived from an EMBL/GenBank/DDBJ whole genome shotgun (WGS) entry which is preliminary data.</text>
</comment>
<evidence type="ECO:0000256" key="1">
    <source>
        <dbReference type="SAM" id="SignalP"/>
    </source>
</evidence>
<gene>
    <name evidence="2" type="ORF">J4E00_21805</name>
</gene>
<keyword evidence="1" id="KW-0732">Signal</keyword>
<sequence>MKRFLLLALLIGSASYSASAQSAFDVPAQYSFSKPDDYAQVEPQVLSTINWLEETPANQDVTRRQQAHRFLLAWASGSPKVSIGLQPYVGELAGKNTALLIAYMGGWTRYSLQHPGDKDALTLNTEGVKSMLKVYDLGGIDKSKGMENLRAVAAKGELDSWLRSKISTK</sequence>
<protein>
    <submittedName>
        <fullName evidence="2">Uncharacterized protein</fullName>
    </submittedName>
</protein>
<name>A0ABS3QKD9_9BACT</name>
<dbReference type="EMBL" id="JAGETZ010000012">
    <property type="protein sequence ID" value="MBO2011716.1"/>
    <property type="molecule type" value="Genomic_DNA"/>
</dbReference>
<reference evidence="2 3" key="1">
    <citation type="submission" date="2021-03" db="EMBL/GenBank/DDBJ databases">
        <authorList>
            <person name="Kim M.K."/>
        </authorList>
    </citation>
    <scope>NUCLEOTIDE SEQUENCE [LARGE SCALE GENOMIC DNA]</scope>
    <source>
        <strain evidence="2 3">BT442</strain>
    </source>
</reference>